<dbReference type="Proteomes" id="UP000887116">
    <property type="component" value="Unassembled WGS sequence"/>
</dbReference>
<feature type="compositionally biased region" description="Basic and acidic residues" evidence="3">
    <location>
        <begin position="708"/>
        <end position="720"/>
    </location>
</feature>
<evidence type="ECO:0000313" key="5">
    <source>
        <dbReference type="EMBL" id="GFQ98501.1"/>
    </source>
</evidence>
<evidence type="ECO:0000259" key="4">
    <source>
        <dbReference type="Pfam" id="PF12936"/>
    </source>
</evidence>
<dbReference type="PANTHER" id="PTHR14490:SF5">
    <property type="entry name" value="PROTEIN KRI1 HOMOLOG"/>
    <property type="match status" value="1"/>
</dbReference>
<dbReference type="GO" id="GO:0030686">
    <property type="term" value="C:90S preribosome"/>
    <property type="evidence" value="ECO:0007669"/>
    <property type="project" value="TreeGrafter"/>
</dbReference>
<feature type="region of interest" description="Disordered" evidence="3">
    <location>
        <begin position="391"/>
        <end position="431"/>
    </location>
</feature>
<dbReference type="OrthoDB" id="10252032at2759"/>
<dbReference type="AlphaFoldDB" id="A0A8X6G852"/>
<feature type="compositionally biased region" description="Basic residues" evidence="3">
    <location>
        <begin position="632"/>
        <end position="642"/>
    </location>
</feature>
<dbReference type="Pfam" id="PF12936">
    <property type="entry name" value="Kri1_C"/>
    <property type="match status" value="1"/>
</dbReference>
<dbReference type="GO" id="GO:0000447">
    <property type="term" value="P:endonucleolytic cleavage in ITS1 to separate SSU-rRNA from 5.8S rRNA and LSU-rRNA from tricistronic rRNA transcript (SSU-rRNA, 5.8S rRNA, LSU-rRNA)"/>
    <property type="evidence" value="ECO:0007669"/>
    <property type="project" value="TreeGrafter"/>
</dbReference>
<feature type="compositionally biased region" description="Basic residues" evidence="3">
    <location>
        <begin position="741"/>
        <end position="751"/>
    </location>
</feature>
<evidence type="ECO:0000256" key="1">
    <source>
        <dbReference type="ARBA" id="ARBA00007473"/>
    </source>
</evidence>
<dbReference type="PANTHER" id="PTHR14490">
    <property type="entry name" value="ZINC FINGER, ZZ TYPE"/>
    <property type="match status" value="1"/>
</dbReference>
<feature type="region of interest" description="Disordered" evidence="3">
    <location>
        <begin position="673"/>
        <end position="850"/>
    </location>
</feature>
<feature type="compositionally biased region" description="Basic and acidic residues" evidence="3">
    <location>
        <begin position="168"/>
        <end position="179"/>
    </location>
</feature>
<gene>
    <name evidence="5" type="primary">KRI1</name>
    <name evidence="5" type="ORF">TNCT_238241</name>
</gene>
<evidence type="ECO:0000256" key="3">
    <source>
        <dbReference type="SAM" id="MobiDB-lite"/>
    </source>
</evidence>
<accession>A0A8X6G852</accession>
<dbReference type="GO" id="GO:0005730">
    <property type="term" value="C:nucleolus"/>
    <property type="evidence" value="ECO:0007669"/>
    <property type="project" value="TreeGrafter"/>
</dbReference>
<dbReference type="EMBL" id="BMAO01014981">
    <property type="protein sequence ID" value="GFQ98501.1"/>
    <property type="molecule type" value="Genomic_DNA"/>
</dbReference>
<organism evidence="5 6">
    <name type="scientific">Trichonephila clavata</name>
    <name type="common">Joro spider</name>
    <name type="synonym">Nephila clavata</name>
    <dbReference type="NCBI Taxonomy" id="2740835"/>
    <lineage>
        <taxon>Eukaryota</taxon>
        <taxon>Metazoa</taxon>
        <taxon>Ecdysozoa</taxon>
        <taxon>Arthropoda</taxon>
        <taxon>Chelicerata</taxon>
        <taxon>Arachnida</taxon>
        <taxon>Araneae</taxon>
        <taxon>Araneomorphae</taxon>
        <taxon>Entelegynae</taxon>
        <taxon>Araneoidea</taxon>
        <taxon>Nephilidae</taxon>
        <taxon>Trichonephila</taxon>
    </lineage>
</organism>
<sequence>MSEKLSLLNDSSDEGSEVEFKINKSYANKYNIWRNKEELQKLKDLCKDISESSSESEEEIEPVIEKDFLKTLSLLKSKDPRIYDQEVKFFSEEPVIKKKEKKEKPMFMKDYERTLVLDRNGVLSEDEDEKRGPKTPTTIREEVEVKKSFMEALGNSDDDGDDLFQVRTKTDGEKEKEEEDYKKWLETEKDMLYLKRYWNDPKLDEGEKFLKDYILNKRYIEDDNEDYIPTYNEIIGDFDDLSEDEKTTAKQELFEHKYNFRFEDPDEEFIKSFPRTIEDSLRRANTKRKQRREDYAERKKKEKEQKREELKRLKALKRKEIEEKFLKLKEVTGKDKLNLDESDIENDFDPNKHDQKMMEMFNDDYYNVAEEQKPEFDYDEEIDDQDWDHWARDEGQHQKHNDINEEADDEREEWCDEEVEEDRPEYDSKAKFEQEIIESTRSKKRKGRKKSLFAKILSQPKPLFDPDGKSFEEYLEEYYKMDYEDIVGDMPVRYKYRKVIPNDFGLTVDEILAAEDKELNQWCSVKKTYQYRREDEEKGDIRNYQIKAQNFKAKKRILRSVYSPPEETEEIPAKTSELNESMTEKKRKKRSKNKRNLPVNSEDAKDDSNLDDAVLPDAEAECAETVVESAKKSKRKNRKKKSGNLFVDKEEMNEKLASDAVLPNAEAECTEMAVESAQKSKHKKKKKKSGNLFVENGEMSEELVLENSRNENELAEENERVLCTNFAGNEEIEMNENGIKSNKKSKKRKLHALKEKDSFSKNESVDDEPEVEDNQNKKKKRDCMLEADLSSKEELNNSPTKKPRRDRGNENDKPNKSFNESFKHQKRKFSNPRDRNFERNNSFNSKFKNKKIFHNNQQSFSQHRKFHNSNFHPGNKTQNKYGSEQILDCFGKKIVASNSRLDAFQINAKKLANKIKYSKKKM</sequence>
<feature type="compositionally biased region" description="Basic and acidic residues" evidence="3">
    <location>
        <begin position="752"/>
        <end position="764"/>
    </location>
</feature>
<feature type="compositionally biased region" description="Basic residues" evidence="3">
    <location>
        <begin position="585"/>
        <end position="595"/>
    </location>
</feature>
<feature type="compositionally biased region" description="Basic and acidic residues" evidence="3">
    <location>
        <begin position="806"/>
        <end position="815"/>
    </location>
</feature>
<dbReference type="Pfam" id="PF05178">
    <property type="entry name" value="Kri1"/>
    <property type="match status" value="1"/>
</dbReference>
<evidence type="ECO:0000256" key="2">
    <source>
        <dbReference type="ARBA" id="ARBA00017294"/>
    </source>
</evidence>
<evidence type="ECO:0000313" key="6">
    <source>
        <dbReference type="Proteomes" id="UP000887116"/>
    </source>
</evidence>
<feature type="compositionally biased region" description="Basic residues" evidence="3">
    <location>
        <begin position="679"/>
        <end position="689"/>
    </location>
</feature>
<keyword evidence="6" id="KW-1185">Reference proteome</keyword>
<comment type="caution">
    <text evidence="5">The sequence shown here is derived from an EMBL/GenBank/DDBJ whole genome shotgun (WGS) entry which is preliminary data.</text>
</comment>
<feature type="region of interest" description="Disordered" evidence="3">
    <location>
        <begin position="281"/>
        <end position="308"/>
    </location>
</feature>
<feature type="compositionally biased region" description="Basic and acidic residues" evidence="3">
    <location>
        <begin position="391"/>
        <end position="403"/>
    </location>
</feature>
<protein>
    <recommendedName>
        <fullName evidence="2">Protein KRI1 homolog</fullName>
    </recommendedName>
</protein>
<feature type="compositionally biased region" description="Basic and acidic residues" evidence="3">
    <location>
        <begin position="291"/>
        <end position="308"/>
    </location>
</feature>
<feature type="compositionally biased region" description="Acidic residues" evidence="3">
    <location>
        <begin position="404"/>
        <end position="424"/>
    </location>
</feature>
<comment type="similarity">
    <text evidence="1">Belongs to the KRI1 family.</text>
</comment>
<feature type="region of interest" description="Disordered" evidence="3">
    <location>
        <begin position="151"/>
        <end position="179"/>
    </location>
</feature>
<proteinExistence type="inferred from homology"/>
<name>A0A8X6G852_TRICU</name>
<feature type="domain" description="Kri1-like C-terminal" evidence="4">
    <location>
        <begin position="469"/>
        <end position="556"/>
    </location>
</feature>
<dbReference type="InterPro" id="IPR024626">
    <property type="entry name" value="Kri1-like_C"/>
</dbReference>
<reference evidence="5" key="1">
    <citation type="submission" date="2020-07" db="EMBL/GenBank/DDBJ databases">
        <title>Multicomponent nature underlies the extraordinary mechanical properties of spider dragline silk.</title>
        <authorList>
            <person name="Kono N."/>
            <person name="Nakamura H."/>
            <person name="Mori M."/>
            <person name="Yoshida Y."/>
            <person name="Ohtoshi R."/>
            <person name="Malay A.D."/>
            <person name="Moran D.A.P."/>
            <person name="Tomita M."/>
            <person name="Numata K."/>
            <person name="Arakawa K."/>
        </authorList>
    </citation>
    <scope>NUCLEOTIDE SEQUENCE</scope>
</reference>
<feature type="region of interest" description="Disordered" evidence="3">
    <location>
        <begin position="563"/>
        <end position="646"/>
    </location>
</feature>
<dbReference type="InterPro" id="IPR018034">
    <property type="entry name" value="Kri1"/>
</dbReference>